<evidence type="ECO:0000313" key="2">
    <source>
        <dbReference type="EMBL" id="KIL54062.1"/>
    </source>
</evidence>
<evidence type="ECO:0000256" key="1">
    <source>
        <dbReference type="SAM" id="MobiDB-lite"/>
    </source>
</evidence>
<sequence length="682" mass="77196">MPSTAAAVADAINNGYDVLLNTPEPTTPVSEPVIPPLPHTEETTEPFAAAHAAFLEAVARLTAAVPTGNLQDAVHDLNKAYRTRSLVDYESSRQLSVATTVQPSLETNEEEREEETDRAQSSEPNGRMEPSIVSVLDGGDIVGWTLAATALNLMNDEEFKNTILERNNLDADIRKYTLWNYYDDERPASTLEPEKTNFREYNLQPPNEFETRALVDPILNNYGIQEDPKIFDRVYLLLVLMSNYLFAHTLVRVAKQCYYDMSFHFAQILINYTHMNPSYIYDRAQLMFSFDIAFRFIQTGGDKYIEEVVRIITAGIENSARLVTAPAKEYGILHLCPVNLPREHLEVIMDNICLYTQHVHEDGTIHVDAVYNSLSFLNQLLARIDRVKIAYFPEYVEVIQRLIILGVKIEGIDRPETILANRSIGDDVHLEAKGEEFTLSPGNITRGHGEQRPRTINTQECLLCGHQHYANECYSRVVVVKQNFQTTSPDNSFKARRVDNFMTPGERDRVVFYSEPMYIRQDGVAQTGNMLRKDNRHMKTCTTYASITKEGRFTPYIPEEKKNKLKKARKLAQQQEEGCPHFVHELPPRPASPNTPIEGPSRVPLEQTLPIHLCNAANAYRSNAGNQQPERTREDLEGRTLGHHTSYETIDRTAPRGHGTVAQNARSLHLATFPGGLPVNSW</sequence>
<feature type="compositionally biased region" description="Polar residues" evidence="1">
    <location>
        <begin position="92"/>
        <end position="105"/>
    </location>
</feature>
<protein>
    <submittedName>
        <fullName evidence="2">Uncharacterized protein</fullName>
    </submittedName>
</protein>
<keyword evidence="3" id="KW-1185">Reference proteome</keyword>
<dbReference type="STRING" id="946122.A0A0C2VZ14"/>
<dbReference type="HOGENOM" id="CLU_029856_1_0_1"/>
<dbReference type="EMBL" id="KN818975">
    <property type="protein sequence ID" value="KIL54062.1"/>
    <property type="molecule type" value="Genomic_DNA"/>
</dbReference>
<feature type="region of interest" description="Disordered" evidence="1">
    <location>
        <begin position="92"/>
        <end position="132"/>
    </location>
</feature>
<gene>
    <name evidence="2" type="ORF">M378DRAFT_19238</name>
</gene>
<dbReference type="Proteomes" id="UP000054549">
    <property type="component" value="Unassembled WGS sequence"/>
</dbReference>
<name>A0A0C2VZ14_AMAMK</name>
<dbReference type="AlphaFoldDB" id="A0A0C2VZ14"/>
<evidence type="ECO:0000313" key="3">
    <source>
        <dbReference type="Proteomes" id="UP000054549"/>
    </source>
</evidence>
<proteinExistence type="predicted"/>
<accession>A0A0C2VZ14</accession>
<organism evidence="2 3">
    <name type="scientific">Amanita muscaria (strain Koide BX008)</name>
    <dbReference type="NCBI Taxonomy" id="946122"/>
    <lineage>
        <taxon>Eukaryota</taxon>
        <taxon>Fungi</taxon>
        <taxon>Dikarya</taxon>
        <taxon>Basidiomycota</taxon>
        <taxon>Agaricomycotina</taxon>
        <taxon>Agaricomycetes</taxon>
        <taxon>Agaricomycetidae</taxon>
        <taxon>Agaricales</taxon>
        <taxon>Pluteineae</taxon>
        <taxon>Amanitaceae</taxon>
        <taxon>Amanita</taxon>
    </lineage>
</organism>
<reference evidence="2 3" key="1">
    <citation type="submission" date="2014-04" db="EMBL/GenBank/DDBJ databases">
        <title>Evolutionary Origins and Diversification of the Mycorrhizal Mutualists.</title>
        <authorList>
            <consortium name="DOE Joint Genome Institute"/>
            <consortium name="Mycorrhizal Genomics Consortium"/>
            <person name="Kohler A."/>
            <person name="Kuo A."/>
            <person name="Nagy L.G."/>
            <person name="Floudas D."/>
            <person name="Copeland A."/>
            <person name="Barry K.W."/>
            <person name="Cichocki N."/>
            <person name="Veneault-Fourrey C."/>
            <person name="LaButti K."/>
            <person name="Lindquist E.A."/>
            <person name="Lipzen A."/>
            <person name="Lundell T."/>
            <person name="Morin E."/>
            <person name="Murat C."/>
            <person name="Riley R."/>
            <person name="Ohm R."/>
            <person name="Sun H."/>
            <person name="Tunlid A."/>
            <person name="Henrissat B."/>
            <person name="Grigoriev I.V."/>
            <person name="Hibbett D.S."/>
            <person name="Martin F."/>
        </authorList>
    </citation>
    <scope>NUCLEOTIDE SEQUENCE [LARGE SCALE GENOMIC DNA]</scope>
    <source>
        <strain evidence="2 3">Koide BX008</strain>
    </source>
</reference>
<dbReference type="InParanoid" id="A0A0C2VZ14"/>